<evidence type="ECO:0000256" key="4">
    <source>
        <dbReference type="ARBA" id="ARBA00022833"/>
    </source>
</evidence>
<comment type="caution">
    <text evidence="7">The sequence shown here is derived from an EMBL/GenBank/DDBJ whole genome shotgun (WGS) entry which is preliminary data.</text>
</comment>
<dbReference type="Proteomes" id="UP000604046">
    <property type="component" value="Unassembled WGS sequence"/>
</dbReference>
<dbReference type="Gene3D" id="2.30.30.30">
    <property type="match status" value="1"/>
</dbReference>
<dbReference type="InterPro" id="IPR036236">
    <property type="entry name" value="Znf_C2H2_sf"/>
</dbReference>
<dbReference type="InterPro" id="IPR056767">
    <property type="entry name" value="C2H2-Znf_KIN17"/>
</dbReference>
<dbReference type="SMART" id="SM01253">
    <property type="entry name" value="Kin17_mid"/>
    <property type="match status" value="1"/>
</dbReference>
<dbReference type="InterPro" id="IPR037321">
    <property type="entry name" value="KIN17-like"/>
</dbReference>
<accession>A0A812KLN0</accession>
<dbReference type="OrthoDB" id="10266249at2759"/>
<dbReference type="InterPro" id="IPR014722">
    <property type="entry name" value="Rib_uL2_dom2"/>
</dbReference>
<keyword evidence="4" id="KW-0862">Zinc</keyword>
<evidence type="ECO:0000256" key="5">
    <source>
        <dbReference type="SAM" id="MobiDB-lite"/>
    </source>
</evidence>
<evidence type="ECO:0000259" key="6">
    <source>
        <dbReference type="SMART" id="SM01253"/>
    </source>
</evidence>
<name>A0A812KLN0_9DINO</name>
<dbReference type="GO" id="GO:0006974">
    <property type="term" value="P:DNA damage response"/>
    <property type="evidence" value="ECO:0007669"/>
    <property type="project" value="TreeGrafter"/>
</dbReference>
<keyword evidence="3" id="KW-0863">Zinc-finger</keyword>
<keyword evidence="2" id="KW-0479">Metal-binding</keyword>
<feature type="compositionally biased region" description="Basic and acidic residues" evidence="5">
    <location>
        <begin position="230"/>
        <end position="261"/>
    </location>
</feature>
<keyword evidence="8" id="KW-1185">Reference proteome</keyword>
<feature type="domain" description="DNA/RNA-binding protein Kin17 WH-like" evidence="6">
    <location>
        <begin position="37"/>
        <end position="163"/>
    </location>
</feature>
<dbReference type="Pfam" id="PF25095">
    <property type="entry name" value="C2H2-zf_KIN17"/>
    <property type="match status" value="1"/>
</dbReference>
<comment type="similarity">
    <text evidence="1">Belongs to the KIN17 family.</text>
</comment>
<feature type="region of interest" description="Disordered" evidence="5">
    <location>
        <begin position="230"/>
        <end position="275"/>
    </location>
</feature>
<gene>
    <name evidence="7" type="primary">Kin</name>
    <name evidence="7" type="ORF">SNAT2548_LOCUS8807</name>
</gene>
<dbReference type="GO" id="GO:0005634">
    <property type="term" value="C:nucleus"/>
    <property type="evidence" value="ECO:0007669"/>
    <property type="project" value="TreeGrafter"/>
</dbReference>
<evidence type="ECO:0000256" key="1">
    <source>
        <dbReference type="ARBA" id="ARBA00008517"/>
    </source>
</evidence>
<dbReference type="GO" id="GO:0003690">
    <property type="term" value="F:double-stranded DNA binding"/>
    <property type="evidence" value="ECO:0007669"/>
    <property type="project" value="TreeGrafter"/>
</dbReference>
<evidence type="ECO:0000256" key="3">
    <source>
        <dbReference type="ARBA" id="ARBA00022771"/>
    </source>
</evidence>
<protein>
    <submittedName>
        <fullName evidence="7">Kin protein</fullName>
    </submittedName>
</protein>
<dbReference type="Gene3D" id="1.10.10.2030">
    <property type="entry name" value="DNA/RNA-binding protein Kin17, conserved domain"/>
    <property type="match status" value="1"/>
</dbReference>
<dbReference type="FunFam" id="1.10.10.2030:FF:000001">
    <property type="entry name" value="DNA/RNA-binding protein KIN17, putative"/>
    <property type="match status" value="1"/>
</dbReference>
<evidence type="ECO:0000313" key="8">
    <source>
        <dbReference type="Proteomes" id="UP000604046"/>
    </source>
</evidence>
<dbReference type="InterPro" id="IPR038254">
    <property type="entry name" value="KIN17_WH-like_sf"/>
</dbReference>
<dbReference type="Pfam" id="PF10357">
    <property type="entry name" value="WH_KIN17"/>
    <property type="match status" value="1"/>
</dbReference>
<reference evidence="7" key="1">
    <citation type="submission" date="2021-02" db="EMBL/GenBank/DDBJ databases">
        <authorList>
            <person name="Dougan E. K."/>
            <person name="Rhodes N."/>
            <person name="Thang M."/>
            <person name="Chan C."/>
        </authorList>
    </citation>
    <scope>NUCLEOTIDE SEQUENCE</scope>
</reference>
<evidence type="ECO:0000313" key="7">
    <source>
        <dbReference type="EMBL" id="CAE7226393.1"/>
    </source>
</evidence>
<proteinExistence type="inferred from homology"/>
<dbReference type="Gene3D" id="2.30.30.140">
    <property type="match status" value="1"/>
</dbReference>
<evidence type="ECO:0000256" key="2">
    <source>
        <dbReference type="ARBA" id="ARBA00022723"/>
    </source>
</evidence>
<sequence length="439" mass="49735">MKAKGLQKLRWYCQMCQKQCRDENGFKCHRMSDGHQRQMQLFVQDPNRFMDEFSQEFERGFMQLMSHSYRSQRVLANTVYCDFISNRHHTHMNSTIWVTLSNFVQYLGRTNQCTIDKTPKGWYLQFVDNSPEARLRAAAAKAKEEGEVSAEQRHDIALKKAIAECKKDGGFAESEFTELQRKEGDAPISFNMASASSASSSVVKTSEVKAKVPETAGKKNALAQAFEDNETVKEDTKKHKLSAVERIRLEHEAGKRQKLEPAPKSPSESSSSGSEPWLAEGIIVKVMHQDLAGGKYYRKKGKVEKVRKQFTADIRMVESRDLIRLDQEMLETVIPNLGKPVMVVKGQYKGKKGHMRTVDLEGFCVAVELEDGRDVEGLRYDEAMHWMPEIRVLRSSSALAASFSPGLQDRGKLMLVFAGGFALMCNRVCVSPWTWAVSI</sequence>
<dbReference type="SUPFAM" id="SSF57667">
    <property type="entry name" value="beta-beta-alpha zinc fingers"/>
    <property type="match status" value="1"/>
</dbReference>
<dbReference type="GO" id="GO:0006260">
    <property type="term" value="P:DNA replication"/>
    <property type="evidence" value="ECO:0007669"/>
    <property type="project" value="TreeGrafter"/>
</dbReference>
<dbReference type="PANTHER" id="PTHR12805:SF0">
    <property type="entry name" value="DNA_RNA-BINDING PROTEIN KIN17"/>
    <property type="match status" value="1"/>
</dbReference>
<dbReference type="EMBL" id="CAJNDS010000666">
    <property type="protein sequence ID" value="CAE7226393.1"/>
    <property type="molecule type" value="Genomic_DNA"/>
</dbReference>
<dbReference type="InterPro" id="IPR019447">
    <property type="entry name" value="DNA/RNA-bd_Kin17_WH-like_dom"/>
</dbReference>
<dbReference type="GO" id="GO:0008270">
    <property type="term" value="F:zinc ion binding"/>
    <property type="evidence" value="ECO:0007669"/>
    <property type="project" value="UniProtKB-KW"/>
</dbReference>
<feature type="compositionally biased region" description="Low complexity" evidence="5">
    <location>
        <begin position="262"/>
        <end position="275"/>
    </location>
</feature>
<organism evidence="7 8">
    <name type="scientific">Symbiodinium natans</name>
    <dbReference type="NCBI Taxonomy" id="878477"/>
    <lineage>
        <taxon>Eukaryota</taxon>
        <taxon>Sar</taxon>
        <taxon>Alveolata</taxon>
        <taxon>Dinophyceae</taxon>
        <taxon>Suessiales</taxon>
        <taxon>Symbiodiniaceae</taxon>
        <taxon>Symbiodinium</taxon>
    </lineage>
</organism>
<dbReference type="PANTHER" id="PTHR12805">
    <property type="entry name" value="KIN17 KIN, ANTIGENIC DETERMINANT OF RECA PROTEIN HOMOLOG"/>
    <property type="match status" value="1"/>
</dbReference>
<dbReference type="Pfam" id="PF25088">
    <property type="entry name" value="GPKOW_C"/>
    <property type="match status" value="1"/>
</dbReference>
<dbReference type="AlphaFoldDB" id="A0A812KLN0"/>